<dbReference type="GO" id="GO:0031461">
    <property type="term" value="C:cullin-RING ubiquitin ligase complex"/>
    <property type="evidence" value="ECO:0007669"/>
    <property type="project" value="TreeGrafter"/>
</dbReference>
<dbReference type="InterPro" id="IPR019138">
    <property type="entry name" value="De-etiolated_protein_1_Det1"/>
</dbReference>
<organism evidence="1 2">
    <name type="scientific">Romanomermis culicivorax</name>
    <name type="common">Nematode worm</name>
    <dbReference type="NCBI Taxonomy" id="13658"/>
    <lineage>
        <taxon>Eukaryota</taxon>
        <taxon>Metazoa</taxon>
        <taxon>Ecdysozoa</taxon>
        <taxon>Nematoda</taxon>
        <taxon>Enoplea</taxon>
        <taxon>Dorylaimia</taxon>
        <taxon>Mermithida</taxon>
        <taxon>Mermithoidea</taxon>
        <taxon>Mermithidae</taxon>
        <taxon>Romanomermis</taxon>
    </lineage>
</organism>
<proteinExistence type="predicted"/>
<dbReference type="PANTHER" id="PTHR13374:SF3">
    <property type="entry name" value="DET1 HOMOLOG"/>
    <property type="match status" value="1"/>
</dbReference>
<dbReference type="GO" id="GO:0031625">
    <property type="term" value="F:ubiquitin protein ligase binding"/>
    <property type="evidence" value="ECO:0007669"/>
    <property type="project" value="TreeGrafter"/>
</dbReference>
<dbReference type="PANTHER" id="PTHR13374">
    <property type="entry name" value="DET1 HOMOLOG DE-ETIOLATED-1 HOMOLOG"/>
    <property type="match status" value="1"/>
</dbReference>
<dbReference type="GO" id="GO:0032436">
    <property type="term" value="P:positive regulation of proteasomal ubiquitin-dependent protein catabolic process"/>
    <property type="evidence" value="ECO:0007669"/>
    <property type="project" value="TreeGrafter"/>
</dbReference>
<dbReference type="GO" id="GO:0005634">
    <property type="term" value="C:nucleus"/>
    <property type="evidence" value="ECO:0007669"/>
    <property type="project" value="TreeGrafter"/>
</dbReference>
<keyword evidence="1" id="KW-1185">Reference proteome</keyword>
<reference evidence="2" key="1">
    <citation type="submission" date="2022-11" db="UniProtKB">
        <authorList>
            <consortium name="WormBaseParasite"/>
        </authorList>
    </citation>
    <scope>IDENTIFICATION</scope>
</reference>
<accession>A0A915KUE5</accession>
<name>A0A915KUE5_ROMCU</name>
<dbReference type="GO" id="GO:1990756">
    <property type="term" value="F:ubiquitin-like ligase-substrate adaptor activity"/>
    <property type="evidence" value="ECO:0007669"/>
    <property type="project" value="TreeGrafter"/>
</dbReference>
<dbReference type="Proteomes" id="UP000887565">
    <property type="component" value="Unplaced"/>
</dbReference>
<sequence>MTSVSDDSFVFRQRKRRSSPPLNVTRKIFDRQLALHVRANVCHLVEQRKFYSAITPGCTLFNVNKPPSLLRRFTPDGRHMIAFSV</sequence>
<protein>
    <submittedName>
        <fullName evidence="2">Uncharacterized protein</fullName>
    </submittedName>
</protein>
<dbReference type="WBParaSite" id="nRc.2.0.1.t42091-RA">
    <property type="protein sequence ID" value="nRc.2.0.1.t42091-RA"/>
    <property type="gene ID" value="nRc.2.0.1.g42091"/>
</dbReference>
<evidence type="ECO:0000313" key="1">
    <source>
        <dbReference type="Proteomes" id="UP000887565"/>
    </source>
</evidence>
<dbReference type="AlphaFoldDB" id="A0A915KUE5"/>
<dbReference type="GO" id="GO:0016567">
    <property type="term" value="P:protein ubiquitination"/>
    <property type="evidence" value="ECO:0007669"/>
    <property type="project" value="TreeGrafter"/>
</dbReference>
<evidence type="ECO:0000313" key="2">
    <source>
        <dbReference type="WBParaSite" id="nRc.2.0.1.t42091-RA"/>
    </source>
</evidence>